<reference evidence="2 3" key="1">
    <citation type="submission" date="2016-11" db="EMBL/GenBank/DDBJ databases">
        <title>Rhizobium leguminosarum bv. viciae strain Vaf12 isolated from Vavilovia formosa root nodules from Russia, Dagestan.</title>
        <authorList>
            <person name="Kimeklis A."/>
        </authorList>
    </citation>
    <scope>NUCLEOTIDE SEQUENCE [LARGE SCALE GENOMIC DNA]</scope>
    <source>
        <strain evidence="2 3">Vaf-108</strain>
        <plasmid evidence="3">Plasmid unnamed1</plasmid>
    </source>
</reference>
<evidence type="ECO:0000256" key="1">
    <source>
        <dbReference type="SAM" id="MobiDB-lite"/>
    </source>
</evidence>
<dbReference type="Proteomes" id="UP000183050">
    <property type="component" value="Plasmid unnamed1"/>
</dbReference>
<gene>
    <name evidence="2" type="ORF">BMW22_26805</name>
</gene>
<organism evidence="2 3">
    <name type="scientific">Rhizobium leguminosarum</name>
    <dbReference type="NCBI Taxonomy" id="384"/>
    <lineage>
        <taxon>Bacteria</taxon>
        <taxon>Pseudomonadati</taxon>
        <taxon>Pseudomonadota</taxon>
        <taxon>Alphaproteobacteria</taxon>
        <taxon>Hyphomicrobiales</taxon>
        <taxon>Rhizobiaceae</taxon>
        <taxon>Rhizobium/Agrobacterium group</taxon>
        <taxon>Rhizobium</taxon>
    </lineage>
</organism>
<evidence type="ECO:0000313" key="2">
    <source>
        <dbReference type="EMBL" id="API55194.1"/>
    </source>
</evidence>
<protein>
    <submittedName>
        <fullName evidence="2">Uncharacterized protein</fullName>
    </submittedName>
</protein>
<feature type="region of interest" description="Disordered" evidence="1">
    <location>
        <begin position="22"/>
        <end position="43"/>
    </location>
</feature>
<evidence type="ECO:0000313" key="3">
    <source>
        <dbReference type="Proteomes" id="UP000183050"/>
    </source>
</evidence>
<dbReference type="EMBL" id="CP018229">
    <property type="protein sequence ID" value="API55194.1"/>
    <property type="molecule type" value="Genomic_DNA"/>
</dbReference>
<accession>A0A1L3ZHQ7</accession>
<keyword evidence="2" id="KW-0614">Plasmid</keyword>
<dbReference type="AlphaFoldDB" id="A0A1L3ZHQ7"/>
<name>A0A1L3ZHQ7_RHILE</name>
<geneLocation type="plasmid" evidence="2">
    <name>unnamed1</name>
</geneLocation>
<sequence>MRAKRKVILFSVLFGEVAVASDYRPDRPGGSRPAPQGEGCLRGEAASLSPQDCAQAHCLQAVKPVEKARDGRSRPSPAHQP</sequence>
<proteinExistence type="predicted"/>